<evidence type="ECO:0000313" key="3">
    <source>
        <dbReference type="Proteomes" id="UP001178508"/>
    </source>
</evidence>
<dbReference type="InterPro" id="IPR004172">
    <property type="entry name" value="L27_dom"/>
</dbReference>
<gene>
    <name evidence="2" type="ORF">XNOV1_A025102</name>
</gene>
<dbReference type="Pfam" id="PF09058">
    <property type="entry name" value="L27_1"/>
    <property type="match status" value="1"/>
</dbReference>
<keyword evidence="3" id="KW-1185">Reference proteome</keyword>
<name>A0AAV1FCW5_XYRNO</name>
<evidence type="ECO:0000313" key="2">
    <source>
        <dbReference type="EMBL" id="CAJ1058796.1"/>
    </source>
</evidence>
<dbReference type="EMBL" id="OY660869">
    <property type="protein sequence ID" value="CAJ1058796.1"/>
    <property type="molecule type" value="Genomic_DNA"/>
</dbReference>
<proteinExistence type="predicted"/>
<accession>A0AAV1FCW5</accession>
<dbReference type="Gene3D" id="1.10.287.470">
    <property type="entry name" value="Helix hairpin bin"/>
    <property type="match status" value="1"/>
</dbReference>
<organism evidence="2 3">
    <name type="scientific">Xyrichtys novacula</name>
    <name type="common">Pearly razorfish</name>
    <name type="synonym">Hemipteronotus novacula</name>
    <dbReference type="NCBI Taxonomy" id="13765"/>
    <lineage>
        <taxon>Eukaryota</taxon>
        <taxon>Metazoa</taxon>
        <taxon>Chordata</taxon>
        <taxon>Craniata</taxon>
        <taxon>Vertebrata</taxon>
        <taxon>Euteleostomi</taxon>
        <taxon>Actinopterygii</taxon>
        <taxon>Neopterygii</taxon>
        <taxon>Teleostei</taxon>
        <taxon>Neoteleostei</taxon>
        <taxon>Acanthomorphata</taxon>
        <taxon>Eupercaria</taxon>
        <taxon>Labriformes</taxon>
        <taxon>Labridae</taxon>
        <taxon>Xyrichtys</taxon>
    </lineage>
</organism>
<dbReference type="SUPFAM" id="SSF101288">
    <property type="entry name" value="L27 domain"/>
    <property type="match status" value="1"/>
</dbReference>
<dbReference type="PROSITE" id="PS51022">
    <property type="entry name" value="L27"/>
    <property type="match status" value="1"/>
</dbReference>
<dbReference type="Proteomes" id="UP001178508">
    <property type="component" value="Chromosome 6"/>
</dbReference>
<dbReference type="InterPro" id="IPR036892">
    <property type="entry name" value="L27_dom_sf"/>
</dbReference>
<feature type="domain" description="L27" evidence="1">
    <location>
        <begin position="1"/>
        <end position="63"/>
    </location>
</feature>
<evidence type="ECO:0000259" key="1">
    <source>
        <dbReference type="PROSITE" id="PS51022"/>
    </source>
</evidence>
<sequence length="186" mass="20652">MVHKYDTARAVDLLRRYQADLTSPEEQALKTSVGKVSSILGSQLFHALLDIQECYEVTLQLNKEQTVVKEDSRQDAWEDQGEEEKMEGVSLVRVTSRRSPHKVERVSGLVAHSHIDIPNASCAPQHLVLNAFPVTTWLAAHGSTVATGVGFSAELRTSAVVRRKKLEVLRLVCVVKQLFSAAEAYQ</sequence>
<dbReference type="InterPro" id="IPR015143">
    <property type="entry name" value="L27_1"/>
</dbReference>
<dbReference type="AlphaFoldDB" id="A0AAV1FCW5"/>
<reference evidence="2" key="1">
    <citation type="submission" date="2023-08" db="EMBL/GenBank/DDBJ databases">
        <authorList>
            <person name="Alioto T."/>
            <person name="Alioto T."/>
            <person name="Gomez Garrido J."/>
        </authorList>
    </citation>
    <scope>NUCLEOTIDE SEQUENCE</scope>
</reference>
<protein>
    <submittedName>
        <fullName evidence="2">Disks large homolog 1-like isoform X3</fullName>
    </submittedName>
</protein>